<gene>
    <name evidence="1" type="ORF">A0J61_09954</name>
</gene>
<comment type="caution">
    <text evidence="1">The sequence shown here is derived from an EMBL/GenBank/DDBJ whole genome shotgun (WGS) entry which is preliminary data.</text>
</comment>
<name>A0A1C7MYT8_9FUNG</name>
<protein>
    <submittedName>
        <fullName evidence="1">Uncharacterized protein</fullName>
    </submittedName>
</protein>
<evidence type="ECO:0000313" key="2">
    <source>
        <dbReference type="Proteomes" id="UP000093000"/>
    </source>
</evidence>
<proteinExistence type="predicted"/>
<reference evidence="1 2" key="1">
    <citation type="submission" date="2016-03" db="EMBL/GenBank/DDBJ databases">
        <title>Choanephora cucurbitarum.</title>
        <authorList>
            <person name="Min B."/>
            <person name="Park H."/>
            <person name="Park J.-H."/>
            <person name="Shin H.-D."/>
            <person name="Choi I.-G."/>
        </authorList>
    </citation>
    <scope>NUCLEOTIDE SEQUENCE [LARGE SCALE GENOMIC DNA]</scope>
    <source>
        <strain evidence="1 2">KUS-F28377</strain>
    </source>
</reference>
<dbReference type="InParanoid" id="A0A1C7MYT8"/>
<organism evidence="1 2">
    <name type="scientific">Choanephora cucurbitarum</name>
    <dbReference type="NCBI Taxonomy" id="101091"/>
    <lineage>
        <taxon>Eukaryota</taxon>
        <taxon>Fungi</taxon>
        <taxon>Fungi incertae sedis</taxon>
        <taxon>Mucoromycota</taxon>
        <taxon>Mucoromycotina</taxon>
        <taxon>Mucoromycetes</taxon>
        <taxon>Mucorales</taxon>
        <taxon>Mucorineae</taxon>
        <taxon>Choanephoraceae</taxon>
        <taxon>Choanephoroideae</taxon>
        <taxon>Choanephora</taxon>
    </lineage>
</organism>
<dbReference type="EMBL" id="LUGH01000981">
    <property type="protein sequence ID" value="OBZ81997.1"/>
    <property type="molecule type" value="Genomic_DNA"/>
</dbReference>
<evidence type="ECO:0000313" key="1">
    <source>
        <dbReference type="EMBL" id="OBZ81997.1"/>
    </source>
</evidence>
<keyword evidence="2" id="KW-1185">Reference proteome</keyword>
<dbReference type="AlphaFoldDB" id="A0A1C7MYT8"/>
<dbReference type="Proteomes" id="UP000093000">
    <property type="component" value="Unassembled WGS sequence"/>
</dbReference>
<sequence length="60" mass="6803">MKTKDASLTLLAYLVTIGHQRVSIDQLAKPTNKLPTVLMLVWSLKDPEHFLYTCKDTSDL</sequence>
<accession>A0A1C7MYT8</accession>